<evidence type="ECO:0000313" key="1">
    <source>
        <dbReference type="EMBL" id="KAK2948264.1"/>
    </source>
</evidence>
<dbReference type="EMBL" id="JARBJD010000180">
    <property type="protein sequence ID" value="KAK2948264.1"/>
    <property type="molecule type" value="Genomic_DNA"/>
</dbReference>
<organism evidence="1 2">
    <name type="scientific">Blattamonas nauphoetae</name>
    <dbReference type="NCBI Taxonomy" id="2049346"/>
    <lineage>
        <taxon>Eukaryota</taxon>
        <taxon>Metamonada</taxon>
        <taxon>Preaxostyla</taxon>
        <taxon>Oxymonadida</taxon>
        <taxon>Blattamonas</taxon>
    </lineage>
</organism>
<gene>
    <name evidence="1" type="ORF">BLNAU_16800</name>
</gene>
<comment type="caution">
    <text evidence="1">The sequence shown here is derived from an EMBL/GenBank/DDBJ whole genome shotgun (WGS) entry which is preliminary data.</text>
</comment>
<evidence type="ECO:0000313" key="2">
    <source>
        <dbReference type="Proteomes" id="UP001281761"/>
    </source>
</evidence>
<protein>
    <submittedName>
        <fullName evidence="1">Uncharacterized protein</fullName>
    </submittedName>
</protein>
<accession>A0ABQ9XBM4</accession>
<proteinExistence type="predicted"/>
<sequence>MALKPLLKQSRSDSETRSFLRTLKVPSGSTDSSSELVPFAGRLCSTLAEHVSEMKSLFAESSPLDGTISALSTSLPDESQFLAGNAVLEVLSGGLSLLHSVLCRIDNTNQVTLIDSNFILLLQSTIIACLDLLEQHISKSSCSCESIISLSIKTLNSSWNCAVGSLNNPLQPLPQAVQSVFSDVPQLCSLLERTCRLSSSTYSIHIGMIINISCSLPHLIPRMLEENLVDRVIDTSKPITIPTTHARFHLFLIWAVINLITNPQDIAQNKEELKRIQQLQFERALKPAKQYLQFILQRDEFILENDKVNEDLPMKITSLLRLTLVLERELFEDGEIVETGREEWEVGWLVEKTKEDELGERLKGGTNYWRLHPGPTIA</sequence>
<reference evidence="1 2" key="1">
    <citation type="journal article" date="2022" name="bioRxiv">
        <title>Genomics of Preaxostyla Flagellates Illuminates Evolutionary Transitions and the Path Towards Mitochondrial Loss.</title>
        <authorList>
            <person name="Novak L.V.F."/>
            <person name="Treitli S.C."/>
            <person name="Pyrih J."/>
            <person name="Halakuc P."/>
            <person name="Pipaliya S.V."/>
            <person name="Vacek V."/>
            <person name="Brzon O."/>
            <person name="Soukal P."/>
            <person name="Eme L."/>
            <person name="Dacks J.B."/>
            <person name="Karnkowska A."/>
            <person name="Elias M."/>
            <person name="Hampl V."/>
        </authorList>
    </citation>
    <scope>NUCLEOTIDE SEQUENCE [LARGE SCALE GENOMIC DNA]</scope>
    <source>
        <strain evidence="1">NAU3</strain>
        <tissue evidence="1">Gut</tissue>
    </source>
</reference>
<keyword evidence="2" id="KW-1185">Reference proteome</keyword>
<dbReference type="Proteomes" id="UP001281761">
    <property type="component" value="Unassembled WGS sequence"/>
</dbReference>
<name>A0ABQ9XBM4_9EUKA</name>